<evidence type="ECO:0000256" key="2">
    <source>
        <dbReference type="ARBA" id="ARBA00022703"/>
    </source>
</evidence>
<proteinExistence type="predicted"/>
<dbReference type="PANTHER" id="PTHR10131">
    <property type="entry name" value="TNF RECEPTOR ASSOCIATED FACTOR"/>
    <property type="match status" value="1"/>
</dbReference>
<feature type="domain" description="MATH" evidence="7">
    <location>
        <begin position="224"/>
        <end position="371"/>
    </location>
</feature>
<dbReference type="InterPro" id="IPR008974">
    <property type="entry name" value="TRAF-like"/>
</dbReference>
<dbReference type="Proteomes" id="UP000663854">
    <property type="component" value="Unassembled WGS sequence"/>
</dbReference>
<dbReference type="GO" id="GO:0006915">
    <property type="term" value="P:apoptotic process"/>
    <property type="evidence" value="ECO:0007669"/>
    <property type="project" value="UniProtKB-KW"/>
</dbReference>
<dbReference type="GO" id="GO:0009898">
    <property type="term" value="C:cytoplasmic side of plasma membrane"/>
    <property type="evidence" value="ECO:0007669"/>
    <property type="project" value="TreeGrafter"/>
</dbReference>
<dbReference type="GO" id="GO:0005164">
    <property type="term" value="F:tumor necrosis factor receptor binding"/>
    <property type="evidence" value="ECO:0007669"/>
    <property type="project" value="TreeGrafter"/>
</dbReference>
<dbReference type="SMART" id="SM00061">
    <property type="entry name" value="MATH"/>
    <property type="match status" value="1"/>
</dbReference>
<evidence type="ECO:0000259" key="7">
    <source>
        <dbReference type="PROSITE" id="PS50144"/>
    </source>
</evidence>
<dbReference type="Pfam" id="PF21355">
    <property type="entry name" value="TRAF-mep_MATH"/>
    <property type="match status" value="1"/>
</dbReference>
<evidence type="ECO:0000313" key="8">
    <source>
        <dbReference type="EMBL" id="CAF0752077.1"/>
    </source>
</evidence>
<feature type="region of interest" description="Disordered" evidence="6">
    <location>
        <begin position="1"/>
        <end position="25"/>
    </location>
</feature>
<keyword evidence="3" id="KW-0832">Ubl conjugation</keyword>
<dbReference type="AlphaFoldDB" id="A0A813PFD0"/>
<keyword evidence="4 5" id="KW-0175">Coiled coil</keyword>
<evidence type="ECO:0000256" key="1">
    <source>
        <dbReference type="ARBA" id="ARBA00022499"/>
    </source>
</evidence>
<keyword evidence="1" id="KW-1017">Isopeptide bond</keyword>
<dbReference type="PROSITE" id="PS50144">
    <property type="entry name" value="MATH"/>
    <property type="match status" value="1"/>
</dbReference>
<dbReference type="GO" id="GO:0043122">
    <property type="term" value="P:regulation of canonical NF-kappaB signal transduction"/>
    <property type="evidence" value="ECO:0007669"/>
    <property type="project" value="TreeGrafter"/>
</dbReference>
<gene>
    <name evidence="8" type="ORF">PYM288_LOCUS2148</name>
</gene>
<reference evidence="8" key="1">
    <citation type="submission" date="2021-02" db="EMBL/GenBank/DDBJ databases">
        <authorList>
            <person name="Nowell W R."/>
        </authorList>
    </citation>
    <scope>NUCLEOTIDE SEQUENCE</scope>
</reference>
<protein>
    <recommendedName>
        <fullName evidence="7">MATH domain-containing protein</fullName>
    </recommendedName>
</protein>
<comment type="caution">
    <text evidence="8">The sequence shown here is derived from an EMBL/GenBank/DDBJ whole genome shotgun (WGS) entry which is preliminary data.</text>
</comment>
<sequence length="432" mass="49757">MFHSINSFHRSNNQQLRMTYPTDETQSSTRANCDACSTASEVYIRQNSSKRSTADNDEKNDTCEMAHKRGRTTIDDFATCPIEKFGCLKEIPYDDLEAHYSSKIHQECLLRAVIFYVQQLHSEPKTNTTLSNNEENYSEITDSVNLLAEGLSSLHDDNVQIHDNAIQLHNNISEQQYQIEQLKNSIEESSQFIHATQINTNVLQTEIETLKQKITDLSSQSSYDGTFIWKITNVSQKINDSISERQTSVYSPPFYSSPTGYKMCMRLYFNGDGQARRTHLSLFFVLMRGDYDAILTWPFSYKITFCLYDQTNNQRHIIDSFRPDIRSNSFQRSQSNMNIASGLPKFCPLTFIQQENTPYVRDDCMFIRCITNFETIPKKMIPYICALNMGLPKSIQQTMIQAEVERHNLVTSSALSNPEKSFMNEDSLNKSQ</sequence>
<keyword evidence="2" id="KW-0053">Apoptosis</keyword>
<evidence type="ECO:0000256" key="3">
    <source>
        <dbReference type="ARBA" id="ARBA00022843"/>
    </source>
</evidence>
<evidence type="ECO:0000256" key="6">
    <source>
        <dbReference type="SAM" id="MobiDB-lite"/>
    </source>
</evidence>
<dbReference type="EMBL" id="CAJNOH010000013">
    <property type="protein sequence ID" value="CAF0752077.1"/>
    <property type="molecule type" value="Genomic_DNA"/>
</dbReference>
<dbReference type="InterPro" id="IPR049342">
    <property type="entry name" value="TRAF1-6_MATH_dom"/>
</dbReference>
<dbReference type="FunFam" id="2.60.210.10:FF:000001">
    <property type="entry name" value="TNF receptor-associated factor"/>
    <property type="match status" value="1"/>
</dbReference>
<dbReference type="InterPro" id="IPR002083">
    <property type="entry name" value="MATH/TRAF_dom"/>
</dbReference>
<dbReference type="PANTHER" id="PTHR10131:SF138">
    <property type="entry name" value="RE66324P"/>
    <property type="match status" value="1"/>
</dbReference>
<accession>A0A813PFD0</accession>
<feature type="coiled-coil region" evidence="5">
    <location>
        <begin position="165"/>
        <end position="220"/>
    </location>
</feature>
<evidence type="ECO:0000256" key="5">
    <source>
        <dbReference type="SAM" id="Coils"/>
    </source>
</evidence>
<name>A0A813PFD0_9BILA</name>
<dbReference type="SUPFAM" id="SSF49599">
    <property type="entry name" value="TRAF domain-like"/>
    <property type="match status" value="1"/>
</dbReference>
<dbReference type="Gene3D" id="2.60.210.10">
    <property type="entry name" value="Apoptosis, Tumor Necrosis Factor Receptor Associated Protein 2, Chain A"/>
    <property type="match status" value="1"/>
</dbReference>
<evidence type="ECO:0000256" key="4">
    <source>
        <dbReference type="ARBA" id="ARBA00023054"/>
    </source>
</evidence>
<organism evidence="8 9">
    <name type="scientific">Rotaria sordida</name>
    <dbReference type="NCBI Taxonomy" id="392033"/>
    <lineage>
        <taxon>Eukaryota</taxon>
        <taxon>Metazoa</taxon>
        <taxon>Spiralia</taxon>
        <taxon>Gnathifera</taxon>
        <taxon>Rotifera</taxon>
        <taxon>Eurotatoria</taxon>
        <taxon>Bdelloidea</taxon>
        <taxon>Philodinida</taxon>
        <taxon>Philodinidae</taxon>
        <taxon>Rotaria</taxon>
    </lineage>
</organism>
<evidence type="ECO:0000313" key="9">
    <source>
        <dbReference type="Proteomes" id="UP000663854"/>
    </source>
</evidence>